<proteinExistence type="predicted"/>
<dbReference type="InterPro" id="IPR045607">
    <property type="entry name" value="DUF6452"/>
</dbReference>
<dbReference type="EMBL" id="FPAG01000002">
    <property type="protein sequence ID" value="SFS48983.1"/>
    <property type="molecule type" value="Genomic_DNA"/>
</dbReference>
<name>A0A1I6Q911_9FLAO</name>
<organism evidence="1 2">
    <name type="scientific">Zhouia amylolytica</name>
    <dbReference type="NCBI Taxonomy" id="376730"/>
    <lineage>
        <taxon>Bacteria</taxon>
        <taxon>Pseudomonadati</taxon>
        <taxon>Bacteroidota</taxon>
        <taxon>Flavobacteriia</taxon>
        <taxon>Flavobacteriales</taxon>
        <taxon>Flavobacteriaceae</taxon>
        <taxon>Zhouia</taxon>
    </lineage>
</organism>
<dbReference type="RefSeq" id="WP_074976734.1">
    <property type="nucleotide sequence ID" value="NZ_FPAG01000002.1"/>
</dbReference>
<dbReference type="Proteomes" id="UP000183209">
    <property type="component" value="Unassembled WGS sequence"/>
</dbReference>
<protein>
    <submittedName>
        <fullName evidence="1">Uncharacterized protein</fullName>
    </submittedName>
</protein>
<accession>A0A1I6Q911</accession>
<gene>
    <name evidence="1" type="ORF">SAMN04487906_0515</name>
</gene>
<dbReference type="PROSITE" id="PS51257">
    <property type="entry name" value="PROKAR_LIPOPROTEIN"/>
    <property type="match status" value="1"/>
</dbReference>
<evidence type="ECO:0000313" key="1">
    <source>
        <dbReference type="EMBL" id="SFS48983.1"/>
    </source>
</evidence>
<reference evidence="1 2" key="1">
    <citation type="submission" date="2016-10" db="EMBL/GenBank/DDBJ databases">
        <authorList>
            <person name="de Groot N.N."/>
        </authorList>
    </citation>
    <scope>NUCLEOTIDE SEQUENCE [LARGE SCALE GENOMIC DNA]</scope>
    <source>
        <strain evidence="1 2">CGMCC 1.6114</strain>
    </source>
</reference>
<dbReference type="Pfam" id="PF20050">
    <property type="entry name" value="DUF6452"/>
    <property type="match status" value="1"/>
</dbReference>
<sequence>MKKIFLPAFIILLIFIGVLSCEKDDICPPDSAITPNLVIRFYDADNPQETKLVNNIRIIGVGQETDAWPLSTTDSVVLPLKSFANSTSFVFIKDSAIDETGSETGVIDTLTFNYGTEEVFISRGCGYVSYYNNLGYTPDSGTEGWVSRLRIISTDIENQNQAHVQIFH</sequence>
<evidence type="ECO:0000313" key="2">
    <source>
        <dbReference type="Proteomes" id="UP000183209"/>
    </source>
</evidence>
<dbReference type="OrthoDB" id="663527at2"/>
<dbReference type="AlphaFoldDB" id="A0A1I6Q911"/>